<dbReference type="InterPro" id="IPR016024">
    <property type="entry name" value="ARM-type_fold"/>
</dbReference>
<reference evidence="1 2" key="1">
    <citation type="submission" date="2018-11" db="EMBL/GenBank/DDBJ databases">
        <title>Sequencing the genomes of 1000 actinobacteria strains.</title>
        <authorList>
            <person name="Klenk H.-P."/>
        </authorList>
    </citation>
    <scope>NUCLEOTIDE SEQUENCE [LARGE SCALE GENOMIC DNA]</scope>
    <source>
        <strain evidence="1 2">DSM 44348</strain>
    </source>
</reference>
<sequence length="436" mass="47619">MRINQDEVAERLAAVRAARNADAEVAAMAGASPRLWLAVDDGARRHPQGHRGVLARALGRDGRLREAALTRLDERIALPVLAIRAADWVPQVRERARRECLRHLFRDPMTAVDLFPFACLLRPRAQGEWLAVTLEGMLRTPEVRSATLASPDVLTRRTVYTSGRADVGELTTGLQDADLKIRLACAARLAGSTDPEVLHLLRSSGTAALRARAVRDPADALPALADPASLVRAYAQFVLRRAGEDPAPHYRKLVTAAASPGAVAGLGETGTEADGALLLPLLADPRPKVRAETVRALRHLRVVPVDRLAPLLADPSPRVARQVVLALRGCATEIDEAALRRMLDPGQPGLRRRNAFQLLSARDTWTRLALDLRLLLGPDEPLRETARNDLHNWFAHGSATTYTAPRGERAAELRDLVSRAEPLLGEARARVLRLFL</sequence>
<dbReference type="AlphaFoldDB" id="A0A3N2H8J6"/>
<keyword evidence="2" id="KW-1185">Reference proteome</keyword>
<dbReference type="EMBL" id="RKHY01000001">
    <property type="protein sequence ID" value="ROS45184.1"/>
    <property type="molecule type" value="Genomic_DNA"/>
</dbReference>
<comment type="caution">
    <text evidence="1">The sequence shown here is derived from an EMBL/GenBank/DDBJ whole genome shotgun (WGS) entry which is preliminary data.</text>
</comment>
<gene>
    <name evidence="1" type="ORF">EDD35_7647</name>
</gene>
<dbReference type="InterPro" id="IPR011989">
    <property type="entry name" value="ARM-like"/>
</dbReference>
<dbReference type="Gene3D" id="1.25.10.10">
    <property type="entry name" value="Leucine-rich Repeat Variant"/>
    <property type="match status" value="1"/>
</dbReference>
<dbReference type="Proteomes" id="UP000274843">
    <property type="component" value="Unassembled WGS sequence"/>
</dbReference>
<protein>
    <submittedName>
        <fullName evidence="1">HEAT repeat protein</fullName>
    </submittedName>
</protein>
<dbReference type="Pfam" id="PF13646">
    <property type="entry name" value="HEAT_2"/>
    <property type="match status" value="1"/>
</dbReference>
<organism evidence="1 2">
    <name type="scientific">Amycolatopsis thermoflava</name>
    <dbReference type="NCBI Taxonomy" id="84480"/>
    <lineage>
        <taxon>Bacteria</taxon>
        <taxon>Bacillati</taxon>
        <taxon>Actinomycetota</taxon>
        <taxon>Actinomycetes</taxon>
        <taxon>Pseudonocardiales</taxon>
        <taxon>Pseudonocardiaceae</taxon>
        <taxon>Amycolatopsis</taxon>
        <taxon>Amycolatopsis methanolica group</taxon>
    </lineage>
</organism>
<name>A0A3N2H8J6_9PSEU</name>
<dbReference type="GeneID" id="301848873"/>
<dbReference type="SUPFAM" id="SSF48371">
    <property type="entry name" value="ARM repeat"/>
    <property type="match status" value="1"/>
</dbReference>
<dbReference type="RefSeq" id="WP_123686959.1">
    <property type="nucleotide sequence ID" value="NZ_RKHY01000001.1"/>
</dbReference>
<proteinExistence type="predicted"/>
<accession>A0A3N2H8J6</accession>
<evidence type="ECO:0000313" key="1">
    <source>
        <dbReference type="EMBL" id="ROS45184.1"/>
    </source>
</evidence>
<evidence type="ECO:0000313" key="2">
    <source>
        <dbReference type="Proteomes" id="UP000274843"/>
    </source>
</evidence>